<organism evidence="1 2">
    <name type="scientific">Intoshia linei</name>
    <dbReference type="NCBI Taxonomy" id="1819745"/>
    <lineage>
        <taxon>Eukaryota</taxon>
        <taxon>Metazoa</taxon>
        <taxon>Spiralia</taxon>
        <taxon>Lophotrochozoa</taxon>
        <taxon>Mesozoa</taxon>
        <taxon>Orthonectida</taxon>
        <taxon>Rhopaluridae</taxon>
        <taxon>Intoshia</taxon>
    </lineage>
</organism>
<evidence type="ECO:0000313" key="1">
    <source>
        <dbReference type="EMBL" id="OAF66925.1"/>
    </source>
</evidence>
<proteinExistence type="predicted"/>
<reference evidence="1 2" key="1">
    <citation type="submission" date="2016-04" db="EMBL/GenBank/DDBJ databases">
        <title>The genome of Intoshia linei affirms orthonectids as highly simplified spiralians.</title>
        <authorList>
            <person name="Mikhailov K.V."/>
            <person name="Slusarev G.S."/>
            <person name="Nikitin M.A."/>
            <person name="Logacheva M.D."/>
            <person name="Penin A."/>
            <person name="Aleoshin V."/>
            <person name="Panchin Y.V."/>
        </authorList>
    </citation>
    <scope>NUCLEOTIDE SEQUENCE [LARGE SCALE GENOMIC DNA]</scope>
    <source>
        <strain evidence="1">Intl2013</strain>
        <tissue evidence="1">Whole animal</tissue>
    </source>
</reference>
<name>A0A177AY49_9BILA</name>
<evidence type="ECO:0000313" key="2">
    <source>
        <dbReference type="Proteomes" id="UP000078046"/>
    </source>
</evidence>
<dbReference type="Proteomes" id="UP000078046">
    <property type="component" value="Unassembled WGS sequence"/>
</dbReference>
<protein>
    <submittedName>
        <fullName evidence="1">Uncharacterized protein</fullName>
    </submittedName>
</protein>
<accession>A0A177AY49</accession>
<gene>
    <name evidence="1" type="ORF">A3Q56_05351</name>
</gene>
<sequence>MDTKPKTKNISLLISRIELSQKNNENKIRKFYSEVDNENLSFLLDNHSVSDRSYFSKIKEILGLNKTSSIWCKYRHVYGYTINLTKARATNARKGIFITYDENDNNNFFKKKP</sequence>
<dbReference type="AlphaFoldDB" id="A0A177AY49"/>
<dbReference type="EMBL" id="LWCA01000792">
    <property type="protein sequence ID" value="OAF66925.1"/>
    <property type="molecule type" value="Genomic_DNA"/>
</dbReference>
<comment type="caution">
    <text evidence="1">The sequence shown here is derived from an EMBL/GenBank/DDBJ whole genome shotgun (WGS) entry which is preliminary data.</text>
</comment>
<keyword evidence="2" id="KW-1185">Reference proteome</keyword>